<dbReference type="SUPFAM" id="SSF53850">
    <property type="entry name" value="Periplasmic binding protein-like II"/>
    <property type="match status" value="1"/>
</dbReference>
<comment type="caution">
    <text evidence="3">The sequence shown here is derived from an EMBL/GenBank/DDBJ whole genome shotgun (WGS) entry which is preliminary data.</text>
</comment>
<dbReference type="EMBL" id="PUIO01000033">
    <property type="protein sequence ID" value="PQP21958.1"/>
    <property type="molecule type" value="Genomic_DNA"/>
</dbReference>
<evidence type="ECO:0000259" key="2">
    <source>
        <dbReference type="Pfam" id="PF00496"/>
    </source>
</evidence>
<dbReference type="Gene3D" id="3.10.105.10">
    <property type="entry name" value="Dipeptide-binding Protein, Domain 3"/>
    <property type="match status" value="1"/>
</dbReference>
<feature type="region of interest" description="Disordered" evidence="1">
    <location>
        <begin position="147"/>
        <end position="175"/>
    </location>
</feature>
<sequence length="205" mass="22068">MSYAINREELNENLLGGMCTPTSQPIPIGNGHVADLDGAYLYDPAKAKELLTEAGVPDLELDANFAASGAGLSKVLAAPIAYQLELSIQIRNLFRAGNATVPIEQMVAAVAPSIQVDAYLGLDNPGTVPPELRTLGDAVAAAPFDSPESTTALEFHSPRGREPDQHPDMRRTYPLRGKPASLDWRTCRGARSRVTRTFADLAWQN</sequence>
<organism evidence="3 4">
    <name type="scientific">Rhodococcus opacus</name>
    <name type="common">Nocardia opaca</name>
    <dbReference type="NCBI Taxonomy" id="37919"/>
    <lineage>
        <taxon>Bacteria</taxon>
        <taxon>Bacillati</taxon>
        <taxon>Actinomycetota</taxon>
        <taxon>Actinomycetes</taxon>
        <taxon>Mycobacteriales</taxon>
        <taxon>Nocardiaceae</taxon>
        <taxon>Rhodococcus</taxon>
    </lineage>
</organism>
<dbReference type="AlphaFoldDB" id="A0A2S8J4K5"/>
<dbReference type="InterPro" id="IPR000914">
    <property type="entry name" value="SBP_5_dom"/>
</dbReference>
<proteinExistence type="predicted"/>
<evidence type="ECO:0000313" key="3">
    <source>
        <dbReference type="EMBL" id="PQP21958.1"/>
    </source>
</evidence>
<evidence type="ECO:0000313" key="4">
    <source>
        <dbReference type="Proteomes" id="UP000239290"/>
    </source>
</evidence>
<gene>
    <name evidence="3" type="ORF">C5613_24785</name>
</gene>
<dbReference type="Proteomes" id="UP000239290">
    <property type="component" value="Unassembled WGS sequence"/>
</dbReference>
<dbReference type="Pfam" id="PF00496">
    <property type="entry name" value="SBP_bac_5"/>
    <property type="match status" value="1"/>
</dbReference>
<feature type="domain" description="Solute-binding protein family 5" evidence="2">
    <location>
        <begin position="1"/>
        <end position="61"/>
    </location>
</feature>
<accession>A0A2S8J4K5</accession>
<protein>
    <recommendedName>
        <fullName evidence="2">Solute-binding protein family 5 domain-containing protein</fullName>
    </recommendedName>
</protein>
<name>A0A2S8J4K5_RHOOP</name>
<feature type="compositionally biased region" description="Basic and acidic residues" evidence="1">
    <location>
        <begin position="156"/>
        <end position="171"/>
    </location>
</feature>
<reference evidence="4" key="1">
    <citation type="submission" date="2018-02" db="EMBL/GenBank/DDBJ databases">
        <title>Draft genome sequencing of Rhodococcus opacus KU647198.</title>
        <authorList>
            <person name="Zheng B.-X."/>
        </authorList>
    </citation>
    <scope>NUCLEOTIDE SEQUENCE [LARGE SCALE GENOMIC DNA]</scope>
    <source>
        <strain evidence="4">04-OD7</strain>
    </source>
</reference>
<evidence type="ECO:0000256" key="1">
    <source>
        <dbReference type="SAM" id="MobiDB-lite"/>
    </source>
</evidence>